<protein>
    <recommendedName>
        <fullName evidence="6">Ig-like domain-containing protein</fullName>
    </recommendedName>
</protein>
<dbReference type="Gene3D" id="2.60.40.10">
    <property type="entry name" value="Immunoglobulins"/>
    <property type="match status" value="4"/>
</dbReference>
<evidence type="ECO:0000256" key="2">
    <source>
        <dbReference type="ARBA" id="ARBA00023157"/>
    </source>
</evidence>
<dbReference type="InterPro" id="IPR036179">
    <property type="entry name" value="Ig-like_dom_sf"/>
</dbReference>
<evidence type="ECO:0008006" key="6">
    <source>
        <dbReference type="Google" id="ProtNLM"/>
    </source>
</evidence>
<dbReference type="Proteomes" id="UP000191680">
    <property type="component" value="Unassembled WGS sequence"/>
</dbReference>
<evidence type="ECO:0000313" key="4">
    <source>
        <dbReference type="EMBL" id="OQD44273.1"/>
    </source>
</evidence>
<keyword evidence="2" id="KW-1015">Disulfide bond</keyword>
<accession>A0A1V6LVR3</accession>
<comment type="caution">
    <text evidence="4">The sequence shown here is derived from an EMBL/GenBank/DDBJ whole genome shotgun (WGS) entry which is preliminary data.</text>
</comment>
<dbReference type="InterPro" id="IPR050488">
    <property type="entry name" value="Ig_Fc_receptor"/>
</dbReference>
<dbReference type="OrthoDB" id="678019at2"/>
<reference evidence="4 5" key="1">
    <citation type="submission" date="2016-12" db="EMBL/GenBank/DDBJ databases">
        <authorList>
            <person name="Song W.-J."/>
            <person name="Kurnit D.M."/>
        </authorList>
    </citation>
    <scope>NUCLEOTIDE SEQUENCE [LARGE SCALE GENOMIC DNA]</scope>
    <source>
        <strain evidence="4 5">HSG9</strain>
    </source>
</reference>
<dbReference type="InterPro" id="IPR013783">
    <property type="entry name" value="Ig-like_fold"/>
</dbReference>
<dbReference type="PANTHER" id="PTHR11481">
    <property type="entry name" value="IMMUNOGLOBULIN FC RECEPTOR"/>
    <property type="match status" value="1"/>
</dbReference>
<dbReference type="GO" id="GO:0006955">
    <property type="term" value="P:immune response"/>
    <property type="evidence" value="ECO:0007669"/>
    <property type="project" value="TreeGrafter"/>
</dbReference>
<dbReference type="GO" id="GO:0007166">
    <property type="term" value="P:cell surface receptor signaling pathway"/>
    <property type="evidence" value="ECO:0007669"/>
    <property type="project" value="TreeGrafter"/>
</dbReference>
<feature type="signal peptide" evidence="3">
    <location>
        <begin position="1"/>
        <end position="26"/>
    </location>
</feature>
<dbReference type="GO" id="GO:0004888">
    <property type="term" value="F:transmembrane signaling receptor activity"/>
    <property type="evidence" value="ECO:0007669"/>
    <property type="project" value="TreeGrafter"/>
</dbReference>
<dbReference type="SUPFAM" id="SSF48726">
    <property type="entry name" value="Immunoglobulin"/>
    <property type="match status" value="1"/>
</dbReference>
<keyword evidence="1 3" id="KW-0732">Signal</keyword>
<sequence length="748" mass="80458">MKTKINQGLCVLALLFIGLATGSAQTLNKPTPADNPNLSGNSEWQNACASSNFNEYFVNFTWNPPLVASNNEFILELSDASGNFSSPVELARIADKNQVFDFDIEFQLPEDTQGEGYRLRVKSTNPEKVSEVSDSFAMYYIGYNSPILISKDGNGTIPPGGVIDLCDGESLTLATHNVSNANQYNYSWYRSGTALSGNSNSINITEPGIYYVEMNYGACSGSANTLSNSIEVNINAAQGVAINTPTKTVLCSEDTVTLTANVQNQGYTYTWYKDNQIIQAGTLEGYSFTVDAANAGFEGDYQVEIEGSGICVEKSDAVTISSAGSFTVALDNTNGIALLPGSTETITVTTDAASATYQWYKNGTAIAGETNASYTITTIGDYYATVTETGGACTSVTKTTETVTAAYPAAMSIAIDYMTTYAPCENTNIELEVSSITATDANGNTTDVTESLKADFTYQWKKDGAAITGATSSLLSILNAEENGTYTLEANLESFNLVSNELSVVLNANDPITITADGTQICDGVIVTLSTDYDLNNVDFEWYKDGGKIAATTTSLTVTEAGNYQLKVLTNGCPTLSNEIVVNAFDESIVQLDKESSIVIPEGETTTVNATGADSYVWFNEANENLSTSSSVTLTEEGTYLLIATIGNCSVSKTVTLAFRDNFDIPNVVTANGDGVNDLWIIPNTYSRKANTRVIIYNENGEEIVNQLDYQNNWPNSTTGFTKKNQLFYYKIVEATKTLRQGTITVIR</sequence>
<dbReference type="AlphaFoldDB" id="A0A1V6LVR3"/>
<feature type="chain" id="PRO_5012573761" description="Ig-like domain-containing protein" evidence="3">
    <location>
        <begin position="27"/>
        <end position="748"/>
    </location>
</feature>
<gene>
    <name evidence="4" type="ORF">BUL40_01575</name>
</gene>
<dbReference type="RefSeq" id="WP_080317805.1">
    <property type="nucleotide sequence ID" value="NZ_MTBC01000001.1"/>
</dbReference>
<dbReference type="PANTHER" id="PTHR11481:SF60">
    <property type="entry name" value="IG-LIKE DOMAIN-CONTAINING PROTEIN"/>
    <property type="match status" value="1"/>
</dbReference>
<evidence type="ECO:0000256" key="3">
    <source>
        <dbReference type="SAM" id="SignalP"/>
    </source>
</evidence>
<dbReference type="Pfam" id="PF13585">
    <property type="entry name" value="CHU_C"/>
    <property type="match status" value="1"/>
</dbReference>
<name>A0A1V6LVR3_9FLAO</name>
<proteinExistence type="predicted"/>
<dbReference type="EMBL" id="MTBC01000001">
    <property type="protein sequence ID" value="OQD44273.1"/>
    <property type="molecule type" value="Genomic_DNA"/>
</dbReference>
<organism evidence="4 5">
    <name type="scientific">Croceivirga radicis</name>
    <dbReference type="NCBI Taxonomy" id="1929488"/>
    <lineage>
        <taxon>Bacteria</taxon>
        <taxon>Pseudomonadati</taxon>
        <taxon>Bacteroidota</taxon>
        <taxon>Flavobacteriia</taxon>
        <taxon>Flavobacteriales</taxon>
        <taxon>Flavobacteriaceae</taxon>
        <taxon>Croceivirga</taxon>
    </lineage>
</organism>
<evidence type="ECO:0000313" key="5">
    <source>
        <dbReference type="Proteomes" id="UP000191680"/>
    </source>
</evidence>
<evidence type="ECO:0000256" key="1">
    <source>
        <dbReference type="ARBA" id="ARBA00022729"/>
    </source>
</evidence>
<keyword evidence="5" id="KW-1185">Reference proteome</keyword>
<dbReference type="GO" id="GO:0009897">
    <property type="term" value="C:external side of plasma membrane"/>
    <property type="evidence" value="ECO:0007669"/>
    <property type="project" value="TreeGrafter"/>
</dbReference>